<dbReference type="InterPro" id="IPR001278">
    <property type="entry name" value="Arg-tRNA-ligase"/>
</dbReference>
<dbReference type="SUPFAM" id="SSF55190">
    <property type="entry name" value="Arginyl-tRNA synthetase (ArgRS), N-terminal 'additional' domain"/>
    <property type="match status" value="1"/>
</dbReference>
<keyword evidence="4 10" id="KW-0547">Nucleotide-binding</keyword>
<dbReference type="NCBIfam" id="TIGR00456">
    <property type="entry name" value="argS"/>
    <property type="match status" value="1"/>
</dbReference>
<dbReference type="FunFam" id="1.10.730.10:FF:000006">
    <property type="entry name" value="Arginyl-tRNA synthetase 2, mitochondrial"/>
    <property type="match status" value="1"/>
</dbReference>
<evidence type="ECO:0000256" key="5">
    <source>
        <dbReference type="ARBA" id="ARBA00022840"/>
    </source>
</evidence>
<evidence type="ECO:0000256" key="10">
    <source>
        <dbReference type="RuleBase" id="RU363038"/>
    </source>
</evidence>
<dbReference type="InterPro" id="IPR035684">
    <property type="entry name" value="ArgRS_core"/>
</dbReference>
<evidence type="ECO:0000313" key="12">
    <source>
        <dbReference type="EMBL" id="OGK54964.1"/>
    </source>
</evidence>
<dbReference type="InterPro" id="IPR008909">
    <property type="entry name" value="DALR_anticod-bd"/>
</dbReference>
<accession>A0A1F7JH78</accession>
<dbReference type="SMART" id="SM00836">
    <property type="entry name" value="DALR_1"/>
    <property type="match status" value="1"/>
</dbReference>
<evidence type="ECO:0000256" key="9">
    <source>
        <dbReference type="NCBIfam" id="TIGR00456"/>
    </source>
</evidence>
<evidence type="ECO:0000256" key="7">
    <source>
        <dbReference type="ARBA" id="ARBA00023146"/>
    </source>
</evidence>
<dbReference type="GO" id="GO:0006420">
    <property type="term" value="P:arginyl-tRNA aminoacylation"/>
    <property type="evidence" value="ECO:0007669"/>
    <property type="project" value="UniProtKB-UniRule"/>
</dbReference>
<evidence type="ECO:0000256" key="3">
    <source>
        <dbReference type="ARBA" id="ARBA00022598"/>
    </source>
</evidence>
<dbReference type="Pfam" id="PF00750">
    <property type="entry name" value="tRNA-synt_1d"/>
    <property type="match status" value="1"/>
</dbReference>
<name>A0A1F7JH78_9BACT</name>
<keyword evidence="5 10" id="KW-0067">ATP-binding</keyword>
<evidence type="ECO:0000256" key="8">
    <source>
        <dbReference type="ARBA" id="ARBA00049339"/>
    </source>
</evidence>
<keyword evidence="7 10" id="KW-0030">Aminoacyl-tRNA synthetase</keyword>
<dbReference type="GO" id="GO:0005524">
    <property type="term" value="F:ATP binding"/>
    <property type="evidence" value="ECO:0007669"/>
    <property type="project" value="UniProtKB-KW"/>
</dbReference>
<evidence type="ECO:0000256" key="6">
    <source>
        <dbReference type="ARBA" id="ARBA00022917"/>
    </source>
</evidence>
<reference evidence="12 13" key="1">
    <citation type="journal article" date="2016" name="Nat. Commun.">
        <title>Thousands of microbial genomes shed light on interconnected biogeochemical processes in an aquifer system.</title>
        <authorList>
            <person name="Anantharaman K."/>
            <person name="Brown C.T."/>
            <person name="Hug L.A."/>
            <person name="Sharon I."/>
            <person name="Castelle C.J."/>
            <person name="Probst A.J."/>
            <person name="Thomas B.C."/>
            <person name="Singh A."/>
            <person name="Wilkins M.J."/>
            <person name="Karaoz U."/>
            <person name="Brodie E.L."/>
            <person name="Williams K.H."/>
            <person name="Hubbard S.S."/>
            <person name="Banfield J.F."/>
        </authorList>
    </citation>
    <scope>NUCLEOTIDE SEQUENCE [LARGE SCALE GENOMIC DNA]</scope>
</reference>
<dbReference type="SUPFAM" id="SSF47323">
    <property type="entry name" value="Anticodon-binding domain of a subclass of class I aminoacyl-tRNA synthetases"/>
    <property type="match status" value="1"/>
</dbReference>
<dbReference type="SUPFAM" id="SSF52374">
    <property type="entry name" value="Nucleotidylyl transferase"/>
    <property type="match status" value="1"/>
</dbReference>
<evidence type="ECO:0000256" key="2">
    <source>
        <dbReference type="ARBA" id="ARBA00012837"/>
    </source>
</evidence>
<dbReference type="GO" id="GO:0004814">
    <property type="term" value="F:arginine-tRNA ligase activity"/>
    <property type="evidence" value="ECO:0007669"/>
    <property type="project" value="UniProtKB-UniRule"/>
</dbReference>
<dbReference type="Proteomes" id="UP000177418">
    <property type="component" value="Unassembled WGS sequence"/>
</dbReference>
<sequence>MPKIPTKQRIEGPEQSEGLKDQVKSAIAHLLKSDDFTLLTPKNSDFGDYALFMKPSLKPPTLRKNEVTRNVSTPQPPTLRRIPTLRRETGERRGLIEQLLANNLFSKVEQKDNFINLYLNPAVLTEEMEKIIEQKADYGRITGKTPKRIHLEYGQPNTHKLPHVGHLFSYIYGESLARLFEISGSSIFRCNYQGDVGLHVAKCMYAIQKYAFGDPERFRALVEEESKGSVNLSDKILFLQKCYQEGSKQYTENPVAKAEIDELNQKIYKKDPEVMELWQKTRQWSLDYYDLFEKHLGINYDKHYFESDTGPIGKKIVENGIGKIFEKSDAAIIFRGEKYGLHTRVFITKDGNPTYEAKDIGNQYLKYQDWPYDNVIITTASEQNDYFKVVIQAIDQILPKLKGKVHHIGFGMIDLKTGKMSSRSGNIISAFDLISLVKAEITHIMESTTQAENKGDIADTVTQAAIKYSFLKSEARKNIAFDLKESISTSGNSGPYLLYTYARCQSVIARSETTKQSQQISTSLNKLQLEELSLLRSFFRFPEAITDASSKYAPHLVCTYLYDLAQKFSSFYEKCPILKAEEDQRNFRLNLTSATAQILKNGLYLLGIETLKRI</sequence>
<dbReference type="PANTHER" id="PTHR11956:SF5">
    <property type="entry name" value="ARGININE--TRNA LIGASE, CYTOPLASMIC"/>
    <property type="match status" value="1"/>
</dbReference>
<evidence type="ECO:0000313" key="13">
    <source>
        <dbReference type="Proteomes" id="UP000177418"/>
    </source>
</evidence>
<gene>
    <name evidence="12" type="ORF">A3H78_00625</name>
</gene>
<comment type="caution">
    <text evidence="12">The sequence shown here is derived from an EMBL/GenBank/DDBJ whole genome shotgun (WGS) entry which is preliminary data.</text>
</comment>
<dbReference type="Gene3D" id="3.30.1360.70">
    <property type="entry name" value="Arginyl tRNA synthetase N-terminal domain"/>
    <property type="match status" value="1"/>
</dbReference>
<dbReference type="Gene3D" id="1.10.730.10">
    <property type="entry name" value="Isoleucyl-tRNA Synthetase, Domain 1"/>
    <property type="match status" value="1"/>
</dbReference>
<proteinExistence type="inferred from homology"/>
<dbReference type="Pfam" id="PF05746">
    <property type="entry name" value="DALR_1"/>
    <property type="match status" value="1"/>
</dbReference>
<organism evidence="12 13">
    <name type="scientific">Candidatus Roizmanbacteria bacterium RIFCSPLOWO2_02_FULL_36_11</name>
    <dbReference type="NCBI Taxonomy" id="1802071"/>
    <lineage>
        <taxon>Bacteria</taxon>
        <taxon>Candidatus Roizmaniibacteriota</taxon>
    </lineage>
</organism>
<keyword evidence="6 10" id="KW-0648">Protein biosynthesis</keyword>
<dbReference type="GO" id="GO:0005737">
    <property type="term" value="C:cytoplasm"/>
    <property type="evidence" value="ECO:0007669"/>
    <property type="project" value="UniProtKB-UniRule"/>
</dbReference>
<dbReference type="PANTHER" id="PTHR11956">
    <property type="entry name" value="ARGINYL-TRNA SYNTHETASE"/>
    <property type="match status" value="1"/>
</dbReference>
<keyword evidence="3 10" id="KW-0436">Ligase</keyword>
<feature type="domain" description="DALR anticodon binding" evidence="11">
    <location>
        <begin position="497"/>
        <end position="614"/>
    </location>
</feature>
<dbReference type="InterPro" id="IPR036695">
    <property type="entry name" value="Arg-tRNA-synth_N_sf"/>
</dbReference>
<dbReference type="InterPro" id="IPR014729">
    <property type="entry name" value="Rossmann-like_a/b/a_fold"/>
</dbReference>
<dbReference type="AlphaFoldDB" id="A0A1F7JH78"/>
<dbReference type="EMBL" id="MGAV01000012">
    <property type="protein sequence ID" value="OGK54964.1"/>
    <property type="molecule type" value="Genomic_DNA"/>
</dbReference>
<evidence type="ECO:0000256" key="1">
    <source>
        <dbReference type="ARBA" id="ARBA00005594"/>
    </source>
</evidence>
<dbReference type="PRINTS" id="PR01038">
    <property type="entry name" value="TRNASYNTHARG"/>
</dbReference>
<comment type="catalytic activity">
    <reaction evidence="8">
        <text>tRNA(Arg) + L-arginine + ATP = L-arginyl-tRNA(Arg) + AMP + diphosphate</text>
        <dbReference type="Rhea" id="RHEA:20301"/>
        <dbReference type="Rhea" id="RHEA-COMP:9658"/>
        <dbReference type="Rhea" id="RHEA-COMP:9673"/>
        <dbReference type="ChEBI" id="CHEBI:30616"/>
        <dbReference type="ChEBI" id="CHEBI:32682"/>
        <dbReference type="ChEBI" id="CHEBI:33019"/>
        <dbReference type="ChEBI" id="CHEBI:78442"/>
        <dbReference type="ChEBI" id="CHEBI:78513"/>
        <dbReference type="ChEBI" id="CHEBI:456215"/>
        <dbReference type="EC" id="6.1.1.19"/>
    </reaction>
</comment>
<protein>
    <recommendedName>
        <fullName evidence="2 9">Arginine--tRNA ligase</fullName>
        <ecNumber evidence="2 9">6.1.1.19</ecNumber>
    </recommendedName>
</protein>
<evidence type="ECO:0000259" key="11">
    <source>
        <dbReference type="SMART" id="SM00836"/>
    </source>
</evidence>
<comment type="similarity">
    <text evidence="1 10">Belongs to the class-I aminoacyl-tRNA synthetase family.</text>
</comment>
<dbReference type="EC" id="6.1.1.19" evidence="2 9"/>
<dbReference type="Gene3D" id="3.40.50.620">
    <property type="entry name" value="HUPs"/>
    <property type="match status" value="1"/>
</dbReference>
<dbReference type="InterPro" id="IPR009080">
    <property type="entry name" value="tRNAsynth_Ia_anticodon-bd"/>
</dbReference>
<evidence type="ECO:0000256" key="4">
    <source>
        <dbReference type="ARBA" id="ARBA00022741"/>
    </source>
</evidence>